<comment type="caution">
    <text evidence="2">The sequence shown here is derived from an EMBL/GenBank/DDBJ whole genome shotgun (WGS) entry which is preliminary data.</text>
</comment>
<evidence type="ECO:0000256" key="1">
    <source>
        <dbReference type="SAM" id="Phobius"/>
    </source>
</evidence>
<accession>A0A9P5PM42</accession>
<proteinExistence type="predicted"/>
<protein>
    <submittedName>
        <fullName evidence="2">Uncharacterized protein</fullName>
    </submittedName>
</protein>
<keyword evidence="3" id="KW-1185">Reference proteome</keyword>
<evidence type="ECO:0000313" key="3">
    <source>
        <dbReference type="Proteomes" id="UP000772434"/>
    </source>
</evidence>
<reference evidence="2" key="1">
    <citation type="submission" date="2020-11" db="EMBL/GenBank/DDBJ databases">
        <authorList>
            <consortium name="DOE Joint Genome Institute"/>
            <person name="Ahrendt S."/>
            <person name="Riley R."/>
            <person name="Andreopoulos W."/>
            <person name="Labutti K."/>
            <person name="Pangilinan J."/>
            <person name="Ruiz-Duenas F.J."/>
            <person name="Barrasa J.M."/>
            <person name="Sanchez-Garcia M."/>
            <person name="Camarero S."/>
            <person name="Miyauchi S."/>
            <person name="Serrano A."/>
            <person name="Linde D."/>
            <person name="Babiker R."/>
            <person name="Drula E."/>
            <person name="Ayuso-Fernandez I."/>
            <person name="Pacheco R."/>
            <person name="Padilla G."/>
            <person name="Ferreira P."/>
            <person name="Barriuso J."/>
            <person name="Kellner H."/>
            <person name="Castanera R."/>
            <person name="Alfaro M."/>
            <person name="Ramirez L."/>
            <person name="Pisabarro A.G."/>
            <person name="Kuo A."/>
            <person name="Tritt A."/>
            <person name="Lipzen A."/>
            <person name="He G."/>
            <person name="Yan M."/>
            <person name="Ng V."/>
            <person name="Cullen D."/>
            <person name="Martin F."/>
            <person name="Rosso M.-N."/>
            <person name="Henrissat B."/>
            <person name="Hibbett D."/>
            <person name="Martinez A.T."/>
            <person name="Grigoriev I.V."/>
        </authorList>
    </citation>
    <scope>NUCLEOTIDE SEQUENCE</scope>
    <source>
        <strain evidence="2">AH 40177</strain>
    </source>
</reference>
<keyword evidence="1" id="KW-0472">Membrane</keyword>
<dbReference type="OrthoDB" id="2631350at2759"/>
<dbReference type="EMBL" id="JADNRY010000121">
    <property type="protein sequence ID" value="KAF9064525.1"/>
    <property type="molecule type" value="Genomic_DNA"/>
</dbReference>
<name>A0A9P5PM42_9AGAR</name>
<gene>
    <name evidence="2" type="ORF">BDP27DRAFT_1333366</name>
</gene>
<keyword evidence="1" id="KW-0812">Transmembrane</keyword>
<organism evidence="2 3">
    <name type="scientific">Rhodocollybia butyracea</name>
    <dbReference type="NCBI Taxonomy" id="206335"/>
    <lineage>
        <taxon>Eukaryota</taxon>
        <taxon>Fungi</taxon>
        <taxon>Dikarya</taxon>
        <taxon>Basidiomycota</taxon>
        <taxon>Agaricomycotina</taxon>
        <taxon>Agaricomycetes</taxon>
        <taxon>Agaricomycetidae</taxon>
        <taxon>Agaricales</taxon>
        <taxon>Marasmiineae</taxon>
        <taxon>Omphalotaceae</taxon>
        <taxon>Rhodocollybia</taxon>
    </lineage>
</organism>
<dbReference type="AlphaFoldDB" id="A0A9P5PM42"/>
<dbReference type="Proteomes" id="UP000772434">
    <property type="component" value="Unassembled WGS sequence"/>
</dbReference>
<feature type="transmembrane region" description="Helical" evidence="1">
    <location>
        <begin position="31"/>
        <end position="53"/>
    </location>
</feature>
<evidence type="ECO:0000313" key="2">
    <source>
        <dbReference type="EMBL" id="KAF9064525.1"/>
    </source>
</evidence>
<keyword evidence="1" id="KW-1133">Transmembrane helix</keyword>
<sequence length="166" mass="19366">MLRKGQQQMAASREIWFTSYLKMDFLRSGRYRMMVLGSLPHILVFLGVLYTGAQDSRVKTKKRTRLPLKSEELDSLDKQLTRINAALKIIIKWKKSLDPQSDFHVRHDCLELQSIIKEIEEFIQNDLAELPIALSPETRAEFDMGFKGIAYRQSRPTESHRNWTSP</sequence>